<evidence type="ECO:0000259" key="4">
    <source>
        <dbReference type="PROSITE" id="PS51898"/>
    </source>
</evidence>
<dbReference type="Pfam" id="PF00589">
    <property type="entry name" value="Phage_integrase"/>
    <property type="match status" value="1"/>
</dbReference>
<proteinExistence type="inferred from homology"/>
<gene>
    <name evidence="5" type="ORF">ETU09_00040</name>
</gene>
<dbReference type="InterPro" id="IPR013762">
    <property type="entry name" value="Integrase-like_cat_sf"/>
</dbReference>
<reference evidence="5 6" key="1">
    <citation type="submission" date="2019-02" db="EMBL/GenBank/DDBJ databases">
        <title>Apibacter muscae sp. nov.: a novel member of the house fly microbiota.</title>
        <authorList>
            <person name="Park R."/>
        </authorList>
    </citation>
    <scope>NUCLEOTIDE SEQUENCE [LARGE SCALE GENOMIC DNA]</scope>
    <source>
        <strain evidence="5 6">AL1</strain>
    </source>
</reference>
<dbReference type="InterPro" id="IPR002104">
    <property type="entry name" value="Integrase_catalytic"/>
</dbReference>
<keyword evidence="3" id="KW-0233">DNA recombination</keyword>
<sequence>MTLDPRKYNLKRVTMIEERLQNYKKYLELKGYQASSIRGLLKRASLYEKDNSLSRVLLKPSTLQLYYYQKKTYLNYLSEVEQQTHYLAEEHYKKEQSPIETLSLQEVQELERNCKNLRDKIVLIGLYSLGLRLSEIANVELEDIDLNQQIVLIKKSKTRKQRLVPINLKTNYLLKKYIEQERPIAKGNKLLQGLKGDLTPDGIYQILKKIQKRTPIKKRIYPHLLRHSIASHLLSQGMELEHISQFLGHSSISSTELYTHIESIEK</sequence>
<evidence type="ECO:0000313" key="5">
    <source>
        <dbReference type="EMBL" id="TWP31323.1"/>
    </source>
</evidence>
<evidence type="ECO:0000313" key="6">
    <source>
        <dbReference type="Proteomes" id="UP000319499"/>
    </source>
</evidence>
<dbReference type="EMBL" id="SELH01000003">
    <property type="protein sequence ID" value="TWP31323.1"/>
    <property type="molecule type" value="Genomic_DNA"/>
</dbReference>
<keyword evidence="2" id="KW-0238">DNA-binding</keyword>
<dbReference type="InterPro" id="IPR011010">
    <property type="entry name" value="DNA_brk_join_enz"/>
</dbReference>
<dbReference type="PROSITE" id="PS51898">
    <property type="entry name" value="TYR_RECOMBINASE"/>
    <property type="match status" value="1"/>
</dbReference>
<accession>A0A563DN24</accession>
<dbReference type="GO" id="GO:0003677">
    <property type="term" value="F:DNA binding"/>
    <property type="evidence" value="ECO:0007669"/>
    <property type="project" value="UniProtKB-KW"/>
</dbReference>
<dbReference type="PANTHER" id="PTHR30349">
    <property type="entry name" value="PHAGE INTEGRASE-RELATED"/>
    <property type="match status" value="1"/>
</dbReference>
<name>A0A563DN24_9FLAO</name>
<feature type="domain" description="Tyr recombinase" evidence="4">
    <location>
        <begin position="97"/>
        <end position="266"/>
    </location>
</feature>
<comment type="caution">
    <text evidence="5">The sequence shown here is derived from an EMBL/GenBank/DDBJ whole genome shotgun (WGS) entry which is preliminary data.</text>
</comment>
<evidence type="ECO:0000256" key="1">
    <source>
        <dbReference type="ARBA" id="ARBA00008857"/>
    </source>
</evidence>
<dbReference type="Gene3D" id="1.10.443.10">
    <property type="entry name" value="Intergrase catalytic core"/>
    <property type="match status" value="1"/>
</dbReference>
<dbReference type="InterPro" id="IPR050090">
    <property type="entry name" value="Tyrosine_recombinase_XerCD"/>
</dbReference>
<dbReference type="PANTHER" id="PTHR30349:SF41">
    <property type="entry name" value="INTEGRASE_RECOMBINASE PROTEIN MJ0367-RELATED"/>
    <property type="match status" value="1"/>
</dbReference>
<dbReference type="AlphaFoldDB" id="A0A563DN24"/>
<dbReference type="GO" id="GO:0015074">
    <property type="term" value="P:DNA integration"/>
    <property type="evidence" value="ECO:0007669"/>
    <property type="project" value="InterPro"/>
</dbReference>
<dbReference type="GO" id="GO:0006310">
    <property type="term" value="P:DNA recombination"/>
    <property type="evidence" value="ECO:0007669"/>
    <property type="project" value="UniProtKB-KW"/>
</dbReference>
<keyword evidence="6" id="KW-1185">Reference proteome</keyword>
<evidence type="ECO:0000256" key="3">
    <source>
        <dbReference type="ARBA" id="ARBA00023172"/>
    </source>
</evidence>
<evidence type="ECO:0000256" key="2">
    <source>
        <dbReference type="ARBA" id="ARBA00023125"/>
    </source>
</evidence>
<protein>
    <recommendedName>
        <fullName evidence="4">Tyr recombinase domain-containing protein</fullName>
    </recommendedName>
</protein>
<organism evidence="5 6">
    <name type="scientific">Apibacter muscae</name>
    <dbReference type="NCBI Taxonomy" id="2509004"/>
    <lineage>
        <taxon>Bacteria</taxon>
        <taxon>Pseudomonadati</taxon>
        <taxon>Bacteroidota</taxon>
        <taxon>Flavobacteriia</taxon>
        <taxon>Flavobacteriales</taxon>
        <taxon>Weeksellaceae</taxon>
        <taxon>Apibacter</taxon>
    </lineage>
</organism>
<dbReference type="SUPFAM" id="SSF56349">
    <property type="entry name" value="DNA breaking-rejoining enzymes"/>
    <property type="match status" value="1"/>
</dbReference>
<comment type="similarity">
    <text evidence="1">Belongs to the 'phage' integrase family.</text>
</comment>
<dbReference type="Proteomes" id="UP000319499">
    <property type="component" value="Unassembled WGS sequence"/>
</dbReference>